<dbReference type="AlphaFoldDB" id="X1B1C3"/>
<feature type="non-terminal residue" evidence="1">
    <location>
        <position position="434"/>
    </location>
</feature>
<gene>
    <name evidence="1" type="ORF">S01H4_17925</name>
</gene>
<organism evidence="1">
    <name type="scientific">marine sediment metagenome</name>
    <dbReference type="NCBI Taxonomy" id="412755"/>
    <lineage>
        <taxon>unclassified sequences</taxon>
        <taxon>metagenomes</taxon>
        <taxon>ecological metagenomes</taxon>
    </lineage>
</organism>
<feature type="non-terminal residue" evidence="1">
    <location>
        <position position="1"/>
    </location>
</feature>
<evidence type="ECO:0000313" key="1">
    <source>
        <dbReference type="EMBL" id="GAG65811.1"/>
    </source>
</evidence>
<comment type="caution">
    <text evidence="1">The sequence shown here is derived from an EMBL/GenBank/DDBJ whole genome shotgun (WGS) entry which is preliminary data.</text>
</comment>
<reference evidence="1" key="1">
    <citation type="journal article" date="2014" name="Front. Microbiol.">
        <title>High frequency of phylogenetically diverse reductive dehalogenase-homologous genes in deep subseafloor sedimentary metagenomes.</title>
        <authorList>
            <person name="Kawai M."/>
            <person name="Futagami T."/>
            <person name="Toyoda A."/>
            <person name="Takaki Y."/>
            <person name="Nishi S."/>
            <person name="Hori S."/>
            <person name="Arai W."/>
            <person name="Tsubouchi T."/>
            <person name="Morono Y."/>
            <person name="Uchiyama I."/>
            <person name="Ito T."/>
            <person name="Fujiyama A."/>
            <person name="Inagaki F."/>
            <person name="Takami H."/>
        </authorList>
    </citation>
    <scope>NUCLEOTIDE SEQUENCE</scope>
    <source>
        <strain evidence="1">Expedition CK06-06</strain>
    </source>
</reference>
<proteinExistence type="predicted"/>
<sequence length="434" mass="46254">GNLTTSGTANISGNTIISGTLNVAGDTTVDGTLTAQDASSTVKGLIKVSDTNHFLITGGDLTFSDNYETMHHAFNGVIFETIDVDVVKNGANVDLELQQEGGGDLTLFFSDEYTTFDCTPVAKVQLTEGTDDVPELNYVYILQSNKTLTASTTGWPSTEFTPIATVFCPSDTLVDSDGAYKVHVWTDHLIDSANTGHFSHAYRWIRQQHATYDDGVAVTISGSGTGDVTVSTASGNVYQFHDHTFPAFANPATMYVVNDSGTAYTPVADLQSIVAASDGGNLENKTYALVLWGAVSEKTGDCKLFINLPSGEEGGGKYNKVREDKNKVIDYSIPVEFKGTGFLIRRLVIYNNNDTTWTVDSGTGDDLRGTMPNVSAGTTSVVGSSFADNVFEVYDEGDITKVLNFQASGISTGTTRTLTIPNVSDTIAVVGTDN</sequence>
<protein>
    <submittedName>
        <fullName evidence="1">Uncharacterized protein</fullName>
    </submittedName>
</protein>
<name>X1B1C3_9ZZZZ</name>
<accession>X1B1C3</accession>
<dbReference type="EMBL" id="BART01007924">
    <property type="protein sequence ID" value="GAG65811.1"/>
    <property type="molecule type" value="Genomic_DNA"/>
</dbReference>